<dbReference type="InterPro" id="IPR008775">
    <property type="entry name" value="Phytyl_CoA_dOase-like"/>
</dbReference>
<protein>
    <submittedName>
        <fullName evidence="2">Phytanoyl-CoA dioxygenase family protein</fullName>
    </submittedName>
</protein>
<dbReference type="SUPFAM" id="SSF51197">
    <property type="entry name" value="Clavaminate synthase-like"/>
    <property type="match status" value="1"/>
</dbReference>
<evidence type="ECO:0000313" key="2">
    <source>
        <dbReference type="EMBL" id="NML28950.1"/>
    </source>
</evidence>
<comment type="caution">
    <text evidence="2">The sequence shown here is derived from an EMBL/GenBank/DDBJ whole genome shotgun (WGS) entry which is preliminary data.</text>
</comment>
<proteinExistence type="predicted"/>
<dbReference type="GO" id="GO:0005506">
    <property type="term" value="F:iron ion binding"/>
    <property type="evidence" value="ECO:0007669"/>
    <property type="project" value="UniProtKB-ARBA"/>
</dbReference>
<dbReference type="Proteomes" id="UP000580043">
    <property type="component" value="Unassembled WGS sequence"/>
</dbReference>
<dbReference type="RefSeq" id="WP_169148451.1">
    <property type="nucleotide sequence ID" value="NZ_JABBGA010000041.1"/>
</dbReference>
<keyword evidence="2" id="KW-0560">Oxidoreductase</keyword>
<reference evidence="2 3" key="1">
    <citation type="submission" date="2020-04" db="EMBL/GenBank/DDBJ databases">
        <title>Zoogloea sp. G-4-1-14 isolated from soil.</title>
        <authorList>
            <person name="Dahal R.H."/>
        </authorList>
    </citation>
    <scope>NUCLEOTIDE SEQUENCE [LARGE SCALE GENOMIC DNA]</scope>
    <source>
        <strain evidence="2 3">G-4-1-14</strain>
    </source>
</reference>
<keyword evidence="2" id="KW-0223">Dioxygenase</keyword>
<organism evidence="2 3">
    <name type="scientific">Zoogloea dura</name>
    <dbReference type="NCBI Taxonomy" id="2728840"/>
    <lineage>
        <taxon>Bacteria</taxon>
        <taxon>Pseudomonadati</taxon>
        <taxon>Pseudomonadota</taxon>
        <taxon>Betaproteobacteria</taxon>
        <taxon>Rhodocyclales</taxon>
        <taxon>Zoogloeaceae</taxon>
        <taxon>Zoogloea</taxon>
    </lineage>
</organism>
<comment type="cofactor">
    <cofactor evidence="1">
        <name>Fe(2+)</name>
        <dbReference type="ChEBI" id="CHEBI:29033"/>
    </cofactor>
</comment>
<sequence length="224" mass="24259">MYSIALENSGYIVTPPLFSESECQALEANLAAASISIVGSRSLLEAEWCASLAHTLKTHSSLTGILPQDAVVVQCTYFEKSVDRNWLVSLHQDLSIPVFQKTDHPALSGWSEKEGGIFVQAPAEVLQDLVAVRLHVDECSSSDGPLKVVPGSHVHGRTNQETALSLRAANGEVVCPVARGAAMLMRPLLLHSSSKASGQSKRRVLHFLFAPKSLPFGLRWRHAV</sequence>
<evidence type="ECO:0000256" key="1">
    <source>
        <dbReference type="ARBA" id="ARBA00001954"/>
    </source>
</evidence>
<evidence type="ECO:0000313" key="3">
    <source>
        <dbReference type="Proteomes" id="UP000580043"/>
    </source>
</evidence>
<gene>
    <name evidence="2" type="ORF">HHL15_24675</name>
</gene>
<dbReference type="AlphaFoldDB" id="A0A848GC33"/>
<dbReference type="GO" id="GO:0016706">
    <property type="term" value="F:2-oxoglutarate-dependent dioxygenase activity"/>
    <property type="evidence" value="ECO:0007669"/>
    <property type="project" value="UniProtKB-ARBA"/>
</dbReference>
<accession>A0A848GC33</accession>
<dbReference type="Pfam" id="PF05721">
    <property type="entry name" value="PhyH"/>
    <property type="match status" value="1"/>
</dbReference>
<dbReference type="Gene3D" id="2.60.120.620">
    <property type="entry name" value="q2cbj1_9rhob like domain"/>
    <property type="match status" value="1"/>
</dbReference>
<dbReference type="PANTHER" id="PTHR20883">
    <property type="entry name" value="PHYTANOYL-COA DIOXYGENASE DOMAIN CONTAINING 1"/>
    <property type="match status" value="1"/>
</dbReference>
<dbReference type="PANTHER" id="PTHR20883:SF48">
    <property type="entry name" value="ECTOINE DIOXYGENASE"/>
    <property type="match status" value="1"/>
</dbReference>
<keyword evidence="3" id="KW-1185">Reference proteome</keyword>
<name>A0A848GC33_9RHOO</name>
<dbReference type="EMBL" id="JABBGA010000041">
    <property type="protein sequence ID" value="NML28950.1"/>
    <property type="molecule type" value="Genomic_DNA"/>
</dbReference>